<feature type="compositionally biased region" description="Polar residues" evidence="2">
    <location>
        <begin position="80"/>
        <end position="111"/>
    </location>
</feature>
<feature type="compositionally biased region" description="Pro residues" evidence="2">
    <location>
        <begin position="42"/>
        <end position="51"/>
    </location>
</feature>
<feature type="region of interest" description="Disordered" evidence="2">
    <location>
        <begin position="218"/>
        <end position="271"/>
    </location>
</feature>
<dbReference type="EMBL" id="CM010722">
    <property type="protein sequence ID" value="RZC74015.1"/>
    <property type="molecule type" value="Genomic_DNA"/>
</dbReference>
<evidence type="ECO:0000256" key="2">
    <source>
        <dbReference type="SAM" id="MobiDB-lite"/>
    </source>
</evidence>
<evidence type="ECO:0000313" key="4">
    <source>
        <dbReference type="Proteomes" id="UP000316621"/>
    </source>
</evidence>
<name>A0A4Y7KQ54_PAPSO</name>
<proteinExistence type="predicted"/>
<feature type="coiled-coil region" evidence="1">
    <location>
        <begin position="122"/>
        <end position="170"/>
    </location>
</feature>
<dbReference type="Gramene" id="RZC74015">
    <property type="protein sequence ID" value="RZC74015"/>
    <property type="gene ID" value="C5167_049492"/>
</dbReference>
<dbReference type="GO" id="GO:0006974">
    <property type="term" value="P:DNA damage response"/>
    <property type="evidence" value="ECO:0007669"/>
    <property type="project" value="InterPro"/>
</dbReference>
<dbReference type="OMA" id="NECESCA"/>
<dbReference type="STRING" id="3469.A0A4Y7KQ54"/>
<protein>
    <submittedName>
        <fullName evidence="3">Uncharacterized protein</fullName>
    </submittedName>
</protein>
<accession>A0A4Y7KQ54</accession>
<keyword evidence="1" id="KW-0175">Coiled coil</keyword>
<feature type="compositionally biased region" description="Polar residues" evidence="2">
    <location>
        <begin position="226"/>
        <end position="251"/>
    </location>
</feature>
<dbReference type="AlphaFoldDB" id="A0A4Y7KQ54"/>
<organism evidence="3 4">
    <name type="scientific">Papaver somniferum</name>
    <name type="common">Opium poppy</name>
    <dbReference type="NCBI Taxonomy" id="3469"/>
    <lineage>
        <taxon>Eukaryota</taxon>
        <taxon>Viridiplantae</taxon>
        <taxon>Streptophyta</taxon>
        <taxon>Embryophyta</taxon>
        <taxon>Tracheophyta</taxon>
        <taxon>Spermatophyta</taxon>
        <taxon>Magnoliopsida</taxon>
        <taxon>Ranunculales</taxon>
        <taxon>Papaveraceae</taxon>
        <taxon>Papaveroideae</taxon>
        <taxon>Papaver</taxon>
    </lineage>
</organism>
<dbReference type="OrthoDB" id="645074at2759"/>
<sequence length="760" mass="84518">MSCEEDFDCWDTKFLEDAIRVEEEFISKASKNPTQYFNQNHHPPPPPPPQPSSSSYRNKSTTDYGFSPPREFSQKPFSIPTHQPSIKPTHQPSIKPTHQPSIKPTHQPLTNPTHQIPILVNDEEDELEIDRLKKELGRVSEQLSNKEQECAEIKKDRDQKEEQLKNVMVQIAAKDADDNHHLMNARTECTSCNQDQSPITPWIGSKYLLSEAISKSVPDQRAYDPSPNQQPCENNGVTKKNNTLSGSSVPFNSRHPILIDSDPTTSNDRSIKTSFIPETSTLPKCTTSAGVQTDIIEYHSTINVASCSGQTFSNKVVEIWGSSRSHRSERNLVSRLLVTCAKDFHVLFGCMSLSFLSKITLGSVGEESGDNKNSVQSVEASKVSRVYMMLTKMSNGMVKPATFFEALLELCSLQNVVVVHRSLCIVRVILQHMWSLDSRSDSRDNVMVKGICLKDKMVESMESGRMHTRTQFGLPGCASSNFSPDWGSVIQQMNQIASRNREEQIQVVAISVMNLIVTRSNPCLETERFGQKLLFETVPKLLHKEVGMPVQNQALRLLFLLLNCPKLLMIFSAGIKDGTENECESCAGLSSILKGLADCVQCKDNGLEALRIRRHAIVVLAFIASSGNLGFEVLFNPETSKRINFLGMIVQALAAEVDAEATELAGAAEICKERTSLVRESLILLNRLASSTIYSATVLGILTSSRDMASLTTDVAYRISKRGRMSSISAVMNTTKLDAEINDLARVFRSRVHSYLGNTR</sequence>
<gene>
    <name evidence="3" type="ORF">C5167_049492</name>
</gene>
<dbReference type="PANTHER" id="PTHR35761">
    <property type="entry name" value="ATR INTERACTING PROTEIN"/>
    <property type="match status" value="1"/>
</dbReference>
<feature type="compositionally biased region" description="Polar residues" evidence="2">
    <location>
        <begin position="262"/>
        <end position="271"/>
    </location>
</feature>
<reference evidence="3 4" key="1">
    <citation type="journal article" date="2018" name="Science">
        <title>The opium poppy genome and morphinan production.</title>
        <authorList>
            <person name="Guo L."/>
            <person name="Winzer T."/>
            <person name="Yang X."/>
            <person name="Li Y."/>
            <person name="Ning Z."/>
            <person name="He Z."/>
            <person name="Teodor R."/>
            <person name="Lu Y."/>
            <person name="Bowser T.A."/>
            <person name="Graham I.A."/>
            <person name="Ye K."/>
        </authorList>
    </citation>
    <scope>NUCLEOTIDE SEQUENCE [LARGE SCALE GENOMIC DNA]</scope>
    <source>
        <strain evidence="4">cv. HN1</strain>
        <tissue evidence="3">Leaves</tissue>
    </source>
</reference>
<feature type="compositionally biased region" description="Polar residues" evidence="2">
    <location>
        <begin position="29"/>
        <end position="41"/>
    </location>
</feature>
<feature type="region of interest" description="Disordered" evidence="2">
    <location>
        <begin position="26"/>
        <end position="111"/>
    </location>
</feature>
<dbReference type="Proteomes" id="UP000316621">
    <property type="component" value="Chromosome 8"/>
</dbReference>
<evidence type="ECO:0000256" key="1">
    <source>
        <dbReference type="SAM" id="Coils"/>
    </source>
</evidence>
<evidence type="ECO:0000313" key="3">
    <source>
        <dbReference type="EMBL" id="RZC74015.1"/>
    </source>
</evidence>
<dbReference type="PANTHER" id="PTHR35761:SF1">
    <property type="entry name" value="PROTEIN SENSITIVE TO UV 2"/>
    <property type="match status" value="1"/>
</dbReference>
<dbReference type="InterPro" id="IPR044952">
    <property type="entry name" value="SUV2"/>
</dbReference>
<keyword evidence="4" id="KW-1185">Reference proteome</keyword>